<organism evidence="1">
    <name type="scientific">Anguilla anguilla</name>
    <name type="common">European freshwater eel</name>
    <name type="synonym">Muraena anguilla</name>
    <dbReference type="NCBI Taxonomy" id="7936"/>
    <lineage>
        <taxon>Eukaryota</taxon>
        <taxon>Metazoa</taxon>
        <taxon>Chordata</taxon>
        <taxon>Craniata</taxon>
        <taxon>Vertebrata</taxon>
        <taxon>Euteleostomi</taxon>
        <taxon>Actinopterygii</taxon>
        <taxon>Neopterygii</taxon>
        <taxon>Teleostei</taxon>
        <taxon>Anguilliformes</taxon>
        <taxon>Anguillidae</taxon>
        <taxon>Anguilla</taxon>
    </lineage>
</organism>
<evidence type="ECO:0000313" key="1">
    <source>
        <dbReference type="EMBL" id="JAH81286.1"/>
    </source>
</evidence>
<sequence length="24" mass="3090">MNLWIRDHFCHVRAFCSLSKLYWY</sequence>
<reference evidence="1" key="2">
    <citation type="journal article" date="2015" name="Fish Shellfish Immunol.">
        <title>Early steps in the European eel (Anguilla anguilla)-Vibrio vulnificus interaction in the gills: Role of the RtxA13 toxin.</title>
        <authorList>
            <person name="Callol A."/>
            <person name="Pajuelo D."/>
            <person name="Ebbesson L."/>
            <person name="Teles M."/>
            <person name="MacKenzie S."/>
            <person name="Amaro C."/>
        </authorList>
    </citation>
    <scope>NUCLEOTIDE SEQUENCE</scope>
</reference>
<name>A0A0E9VT99_ANGAN</name>
<dbReference type="EMBL" id="GBXM01027291">
    <property type="protein sequence ID" value="JAH81286.1"/>
    <property type="molecule type" value="Transcribed_RNA"/>
</dbReference>
<protein>
    <submittedName>
        <fullName evidence="1">Uncharacterized protein</fullName>
    </submittedName>
</protein>
<reference evidence="1" key="1">
    <citation type="submission" date="2014-11" db="EMBL/GenBank/DDBJ databases">
        <authorList>
            <person name="Amaro Gonzalez C."/>
        </authorList>
    </citation>
    <scope>NUCLEOTIDE SEQUENCE</scope>
</reference>
<dbReference type="AlphaFoldDB" id="A0A0E9VT99"/>
<proteinExistence type="predicted"/>
<accession>A0A0E9VT99</accession>